<reference evidence="1" key="1">
    <citation type="submission" date="2014-09" db="EMBL/GenBank/DDBJ databases">
        <authorList>
            <person name="Magalhaes I.L.F."/>
            <person name="Oliveira U."/>
            <person name="Santos F.R."/>
            <person name="Vidigal T.H.D.A."/>
            <person name="Brescovit A.D."/>
            <person name="Santos A.J."/>
        </authorList>
    </citation>
    <scope>NUCLEOTIDE SEQUENCE</scope>
    <source>
        <tissue evidence="1">Shoot tissue taken approximately 20 cm above the soil surface</tissue>
    </source>
</reference>
<proteinExistence type="predicted"/>
<protein>
    <submittedName>
        <fullName evidence="1">Uncharacterized protein</fullName>
    </submittedName>
</protein>
<dbReference type="AlphaFoldDB" id="A0A0A8ZKC8"/>
<evidence type="ECO:0000313" key="1">
    <source>
        <dbReference type="EMBL" id="JAD37180.1"/>
    </source>
</evidence>
<sequence length="53" mass="5920">MNKDPVSPLGRDSKRTVLNQQTVFQVAYLSCGTVTRIPVEMCCQVQNSFVDTN</sequence>
<reference evidence="1" key="2">
    <citation type="journal article" date="2015" name="Data Brief">
        <title>Shoot transcriptome of the giant reed, Arundo donax.</title>
        <authorList>
            <person name="Barrero R.A."/>
            <person name="Guerrero F.D."/>
            <person name="Moolhuijzen P."/>
            <person name="Goolsby J.A."/>
            <person name="Tidwell J."/>
            <person name="Bellgard S.E."/>
            <person name="Bellgard M.I."/>
        </authorList>
    </citation>
    <scope>NUCLEOTIDE SEQUENCE</scope>
    <source>
        <tissue evidence="1">Shoot tissue taken approximately 20 cm above the soil surface</tissue>
    </source>
</reference>
<accession>A0A0A8ZKC8</accession>
<name>A0A0A8ZKC8_ARUDO</name>
<dbReference type="EMBL" id="GBRH01260715">
    <property type="protein sequence ID" value="JAD37180.1"/>
    <property type="molecule type" value="Transcribed_RNA"/>
</dbReference>
<organism evidence="1">
    <name type="scientific">Arundo donax</name>
    <name type="common">Giant reed</name>
    <name type="synonym">Donax arundinaceus</name>
    <dbReference type="NCBI Taxonomy" id="35708"/>
    <lineage>
        <taxon>Eukaryota</taxon>
        <taxon>Viridiplantae</taxon>
        <taxon>Streptophyta</taxon>
        <taxon>Embryophyta</taxon>
        <taxon>Tracheophyta</taxon>
        <taxon>Spermatophyta</taxon>
        <taxon>Magnoliopsida</taxon>
        <taxon>Liliopsida</taxon>
        <taxon>Poales</taxon>
        <taxon>Poaceae</taxon>
        <taxon>PACMAD clade</taxon>
        <taxon>Arundinoideae</taxon>
        <taxon>Arundineae</taxon>
        <taxon>Arundo</taxon>
    </lineage>
</organism>